<keyword evidence="1" id="KW-0175">Coiled coil</keyword>
<evidence type="ECO:0000313" key="2">
    <source>
        <dbReference type="EMBL" id="KAI9556430.1"/>
    </source>
</evidence>
<reference evidence="2 3" key="1">
    <citation type="submission" date="2022-05" db="EMBL/GenBank/DDBJ databases">
        <title>A multi-omics perspective on studying reproductive biology in Daphnia sinensis.</title>
        <authorList>
            <person name="Jia J."/>
        </authorList>
    </citation>
    <scope>NUCLEOTIDE SEQUENCE [LARGE SCALE GENOMIC DNA]</scope>
    <source>
        <strain evidence="2 3">WSL</strain>
    </source>
</reference>
<feature type="coiled-coil region" evidence="1">
    <location>
        <begin position="198"/>
        <end position="232"/>
    </location>
</feature>
<dbReference type="EMBL" id="WJBH02000006">
    <property type="protein sequence ID" value="KAI9556430.1"/>
    <property type="molecule type" value="Genomic_DNA"/>
</dbReference>
<gene>
    <name evidence="2" type="ORF">GHT06_016218</name>
</gene>
<dbReference type="AlphaFoldDB" id="A0AAD5L6V7"/>
<name>A0AAD5L6V7_9CRUS</name>
<keyword evidence="3" id="KW-1185">Reference proteome</keyword>
<accession>A0AAD5L6V7</accession>
<organism evidence="2 3">
    <name type="scientific">Daphnia sinensis</name>
    <dbReference type="NCBI Taxonomy" id="1820382"/>
    <lineage>
        <taxon>Eukaryota</taxon>
        <taxon>Metazoa</taxon>
        <taxon>Ecdysozoa</taxon>
        <taxon>Arthropoda</taxon>
        <taxon>Crustacea</taxon>
        <taxon>Branchiopoda</taxon>
        <taxon>Diplostraca</taxon>
        <taxon>Cladocera</taxon>
        <taxon>Anomopoda</taxon>
        <taxon>Daphniidae</taxon>
        <taxon>Daphnia</taxon>
        <taxon>Daphnia similis group</taxon>
    </lineage>
</organism>
<protein>
    <submittedName>
        <fullName evidence="2">Uncharacterized protein</fullName>
    </submittedName>
</protein>
<sequence length="247" mass="28066">MVFVARYLLKLRNLNRENGEWINLLEGKSGVLYDIPFILHFYCTSLFPLVIESFVHAVPSVLDCLPPSSVAFFALVSLDFTTWGIKMASSTSVSDLVKLFGPRAKTTRNSAPPNDESKTEGWKLRFEKERDEALRAEAELNRRRSSGKFVNQVEPVNVNQQDPMDESTTDLNLTAADTSLSHPTPFTTSLPADWEAERERLYQQLRNKDEEINELRQLVEKLKKQTTEQEKTLGAVWELALNQSATS</sequence>
<evidence type="ECO:0000313" key="3">
    <source>
        <dbReference type="Proteomes" id="UP000820818"/>
    </source>
</evidence>
<comment type="caution">
    <text evidence="2">The sequence shown here is derived from an EMBL/GenBank/DDBJ whole genome shotgun (WGS) entry which is preliminary data.</text>
</comment>
<proteinExistence type="predicted"/>
<evidence type="ECO:0000256" key="1">
    <source>
        <dbReference type="SAM" id="Coils"/>
    </source>
</evidence>
<dbReference type="Proteomes" id="UP000820818">
    <property type="component" value="Linkage Group LG6"/>
</dbReference>